<evidence type="ECO:0000313" key="1">
    <source>
        <dbReference type="EMBL" id="ELZ49491.1"/>
    </source>
</evidence>
<dbReference type="SUPFAM" id="SSF56655">
    <property type="entry name" value="Carbohydrate phosphatase"/>
    <property type="match status" value="1"/>
</dbReference>
<dbReference type="Gene3D" id="3.40.190.80">
    <property type="match status" value="1"/>
</dbReference>
<dbReference type="PATRIC" id="fig|1227467.4.peg.1551"/>
<dbReference type="AlphaFoldDB" id="M0ENZ5"/>
<comment type="caution">
    <text evidence="1">The sequence shown here is derived from an EMBL/GenBank/DDBJ whole genome shotgun (WGS) entry which is preliminary data.</text>
</comment>
<evidence type="ECO:0008006" key="3">
    <source>
        <dbReference type="Google" id="ProtNLM"/>
    </source>
</evidence>
<organism evidence="1 2">
    <name type="scientific">Halorubrum distributum JCM 9100</name>
    <dbReference type="NCBI Taxonomy" id="1227467"/>
    <lineage>
        <taxon>Archaea</taxon>
        <taxon>Methanobacteriati</taxon>
        <taxon>Methanobacteriota</taxon>
        <taxon>Stenosarchaea group</taxon>
        <taxon>Halobacteria</taxon>
        <taxon>Halobacteriales</taxon>
        <taxon>Haloferacaceae</taxon>
        <taxon>Halorubrum</taxon>
        <taxon>Halorubrum distributum group</taxon>
    </lineage>
</organism>
<name>M0ENZ5_9EURY</name>
<accession>M0ENZ5</accession>
<reference evidence="1 2" key="1">
    <citation type="journal article" date="2014" name="PLoS Genet.">
        <title>Phylogenetically driven sequencing of extremely halophilic archaea reveals strategies for static and dynamic osmo-response.</title>
        <authorList>
            <person name="Becker E.A."/>
            <person name="Seitzer P.M."/>
            <person name="Tritt A."/>
            <person name="Larsen D."/>
            <person name="Krusor M."/>
            <person name="Yao A.I."/>
            <person name="Wu D."/>
            <person name="Madern D."/>
            <person name="Eisen J.A."/>
            <person name="Darling A.E."/>
            <person name="Facciotti M.T."/>
        </authorList>
    </citation>
    <scope>NUCLEOTIDE SEQUENCE [LARGE SCALE GENOMIC DNA]</scope>
    <source>
        <strain evidence="1 2">JCM 9100</strain>
    </source>
</reference>
<sequence>MAVILLLVSTDATLIDAPADRIDDKVSLKPAATNYSYLDRDNKLVVNLSADNPDIEGDGVNSGSINGVGEVFYITYEGDRHADVWIDHNSAAVDSEGDGERVDNEDDAVRLTPDRRRGRVGGNDHDLRANPWDMVAGAFVIRQAGRRVTDLDGPTERITVLL</sequence>
<evidence type="ECO:0000313" key="2">
    <source>
        <dbReference type="Proteomes" id="UP000011526"/>
    </source>
</evidence>
<dbReference type="EMBL" id="AOJM01000046">
    <property type="protein sequence ID" value="ELZ49491.1"/>
    <property type="molecule type" value="Genomic_DNA"/>
</dbReference>
<keyword evidence="2" id="KW-1185">Reference proteome</keyword>
<dbReference type="Proteomes" id="UP000011526">
    <property type="component" value="Unassembled WGS sequence"/>
</dbReference>
<proteinExistence type="predicted"/>
<protein>
    <recommendedName>
        <fullName evidence="3">DUF1102 domain-containing protein</fullName>
    </recommendedName>
</protein>
<gene>
    <name evidence="1" type="ORF">C465_07971</name>
</gene>